<feature type="non-terminal residue" evidence="7">
    <location>
        <position position="1"/>
    </location>
</feature>
<proteinExistence type="inferred from homology"/>
<dbReference type="GO" id="GO:0019646">
    <property type="term" value="P:aerobic electron transport chain"/>
    <property type="evidence" value="ECO:0007669"/>
    <property type="project" value="TreeGrafter"/>
</dbReference>
<feature type="domain" description="FAD/NAD(P)-binding" evidence="6">
    <location>
        <begin position="2"/>
        <end position="117"/>
    </location>
</feature>
<keyword evidence="4" id="KW-0274">FAD</keyword>
<dbReference type="Pfam" id="PF07992">
    <property type="entry name" value="Pyr_redox_2"/>
    <property type="match status" value="1"/>
</dbReference>
<dbReference type="SUPFAM" id="SSF51905">
    <property type="entry name" value="FAD/NAD(P)-binding domain"/>
    <property type="match status" value="1"/>
</dbReference>
<protein>
    <submittedName>
        <fullName evidence="7">FAD-dependent oxidoreductase</fullName>
    </submittedName>
</protein>
<dbReference type="InterPro" id="IPR036188">
    <property type="entry name" value="FAD/NAD-bd_sf"/>
</dbReference>
<gene>
    <name evidence="7" type="ORF">GKC49_30175</name>
</gene>
<dbReference type="PANTHER" id="PTHR42913">
    <property type="entry name" value="APOPTOSIS-INDUCING FACTOR 1"/>
    <property type="match status" value="1"/>
</dbReference>
<evidence type="ECO:0000259" key="6">
    <source>
        <dbReference type="Pfam" id="PF07992"/>
    </source>
</evidence>
<evidence type="ECO:0000256" key="4">
    <source>
        <dbReference type="ARBA" id="ARBA00022827"/>
    </source>
</evidence>
<keyword evidence="5" id="KW-0560">Oxidoreductase</keyword>
<dbReference type="PANTHER" id="PTHR42913:SF3">
    <property type="entry name" value="64 KDA MITOCHONDRIAL NADH DEHYDROGENASE (EUROFUNG)"/>
    <property type="match status" value="1"/>
</dbReference>
<evidence type="ECO:0000256" key="2">
    <source>
        <dbReference type="ARBA" id="ARBA00005272"/>
    </source>
</evidence>
<evidence type="ECO:0000313" key="7">
    <source>
        <dbReference type="EMBL" id="MSE19218.1"/>
    </source>
</evidence>
<dbReference type="InterPro" id="IPR051169">
    <property type="entry name" value="NADH-Q_oxidoreductase"/>
</dbReference>
<dbReference type="Proteomes" id="UP000461948">
    <property type="component" value="Unassembled WGS sequence"/>
</dbReference>
<name>A0A7X2SYZ2_ENTAG</name>
<reference evidence="7 8" key="1">
    <citation type="submission" date="2019-11" db="EMBL/GenBank/DDBJ databases">
        <title>Draft Genome Sequence of Plant Growth-Promoting Rhizosphere-Associated Bacteria.</title>
        <authorList>
            <person name="Vasilyev I.Y."/>
            <person name="Radchenko V."/>
            <person name="Ilnitskaya E.V."/>
        </authorList>
    </citation>
    <scope>NUCLEOTIDE SEQUENCE [LARGE SCALE GENOMIC DNA]</scope>
    <source>
        <strain evidence="7 8">VRA_MhP_f</strain>
    </source>
</reference>
<comment type="cofactor">
    <cofactor evidence="1">
        <name>FAD</name>
        <dbReference type="ChEBI" id="CHEBI:57692"/>
    </cofactor>
</comment>
<dbReference type="InterPro" id="IPR023753">
    <property type="entry name" value="FAD/NAD-binding_dom"/>
</dbReference>
<dbReference type="EMBL" id="WKLC01002510">
    <property type="protein sequence ID" value="MSE19218.1"/>
    <property type="molecule type" value="Genomic_DNA"/>
</dbReference>
<evidence type="ECO:0000256" key="3">
    <source>
        <dbReference type="ARBA" id="ARBA00022630"/>
    </source>
</evidence>
<comment type="similarity">
    <text evidence="2">Belongs to the NADH dehydrogenase family.</text>
</comment>
<evidence type="ECO:0000256" key="5">
    <source>
        <dbReference type="ARBA" id="ARBA00023002"/>
    </source>
</evidence>
<evidence type="ECO:0000256" key="1">
    <source>
        <dbReference type="ARBA" id="ARBA00001974"/>
    </source>
</evidence>
<dbReference type="Gene3D" id="3.50.50.100">
    <property type="match status" value="1"/>
</dbReference>
<evidence type="ECO:0000313" key="8">
    <source>
        <dbReference type="Proteomes" id="UP000461948"/>
    </source>
</evidence>
<dbReference type="GO" id="GO:0003955">
    <property type="term" value="F:NAD(P)H dehydrogenase (quinone) activity"/>
    <property type="evidence" value="ECO:0007669"/>
    <property type="project" value="TreeGrafter"/>
</dbReference>
<sequence length="124" mass="13202">PALPPRISAAAHQELTKLGVRVLTQTMVTSAERNGLNTKGGEFIEADLMVWAAGIKAPDFLKEIGGLETNRINQLVVKETLQTTLDDDIYAIGDCASCALPGGGFVPPRAQSAHQMASRAMENI</sequence>
<keyword evidence="3" id="KW-0285">Flavoprotein</keyword>
<feature type="non-terminal residue" evidence="7">
    <location>
        <position position="124"/>
    </location>
</feature>
<accession>A0A7X2SYZ2</accession>
<comment type="caution">
    <text evidence="7">The sequence shown here is derived from an EMBL/GenBank/DDBJ whole genome shotgun (WGS) entry which is preliminary data.</text>
</comment>
<dbReference type="AlphaFoldDB" id="A0A7X2SYZ2"/>
<organism evidence="7 8">
    <name type="scientific">Enterobacter agglomerans</name>
    <name type="common">Erwinia herbicola</name>
    <name type="synonym">Pantoea agglomerans</name>
    <dbReference type="NCBI Taxonomy" id="549"/>
    <lineage>
        <taxon>Bacteria</taxon>
        <taxon>Pseudomonadati</taxon>
        <taxon>Pseudomonadota</taxon>
        <taxon>Gammaproteobacteria</taxon>
        <taxon>Enterobacterales</taxon>
        <taxon>Erwiniaceae</taxon>
        <taxon>Pantoea</taxon>
        <taxon>Pantoea agglomerans group</taxon>
    </lineage>
</organism>